<evidence type="ECO:0000259" key="2">
    <source>
        <dbReference type="Pfam" id="PF07971"/>
    </source>
</evidence>
<dbReference type="FunFam" id="1.20.1050.60:FF:000002">
    <property type="entry name" value="Glycosyl hydrolase family 92"/>
    <property type="match status" value="1"/>
</dbReference>
<dbReference type="GO" id="GO:0005634">
    <property type="term" value="C:nucleus"/>
    <property type="evidence" value="ECO:0007669"/>
    <property type="project" value="TreeGrafter"/>
</dbReference>
<keyword evidence="5" id="KW-1185">Reference proteome</keyword>
<dbReference type="GO" id="GO:0000224">
    <property type="term" value="F:peptide-N4-(N-acetyl-beta-glucosaminyl)asparagine amidase activity"/>
    <property type="evidence" value="ECO:0007669"/>
    <property type="project" value="TreeGrafter"/>
</dbReference>
<dbReference type="InterPro" id="IPR041371">
    <property type="entry name" value="GH92_N"/>
</dbReference>
<dbReference type="NCBIfam" id="TIGR01180">
    <property type="entry name" value="aman2_put"/>
    <property type="match status" value="1"/>
</dbReference>
<name>A0A6A6T5L4_9PLEO</name>
<accession>A0A6A6T5L4</accession>
<evidence type="ECO:0000259" key="3">
    <source>
        <dbReference type="Pfam" id="PF17678"/>
    </source>
</evidence>
<dbReference type="InterPro" id="IPR012939">
    <property type="entry name" value="Glyco_hydro_92"/>
</dbReference>
<dbReference type="GO" id="GO:0005829">
    <property type="term" value="C:cytosol"/>
    <property type="evidence" value="ECO:0007669"/>
    <property type="project" value="TreeGrafter"/>
</dbReference>
<dbReference type="EMBL" id="MU004351">
    <property type="protein sequence ID" value="KAF2655315.1"/>
    <property type="molecule type" value="Genomic_DNA"/>
</dbReference>
<feature type="signal peptide" evidence="1">
    <location>
        <begin position="1"/>
        <end position="20"/>
    </location>
</feature>
<dbReference type="Gene3D" id="1.20.1610.10">
    <property type="entry name" value="alpha-1,2-mannosidases domains"/>
    <property type="match status" value="1"/>
</dbReference>
<dbReference type="InterPro" id="IPR050883">
    <property type="entry name" value="PNGase"/>
</dbReference>
<dbReference type="PANTHER" id="PTHR12143:SF27">
    <property type="entry name" value="ALPHA-1,2-MANNOSIDASE FAMILY PROTEIN (AFU_ORTHOLOGUE AFUA_5G10520)"/>
    <property type="match status" value="1"/>
</dbReference>
<dbReference type="OrthoDB" id="449263at2759"/>
<keyword evidence="1" id="KW-0732">Signal</keyword>
<dbReference type="PANTHER" id="PTHR12143">
    <property type="entry name" value="PEPTIDE N-GLYCANASE PNGASE -RELATED"/>
    <property type="match status" value="1"/>
</dbReference>
<sequence length="795" mass="87423">MHVASTRRLLLLALAVTANGQVDYSPYVSPLIGAEGPLPGLAFGGGDIFIGGAVPFGVVKLGIDTFEANRSLATTNGGYTPQGNVTGISMMHESGTGGCPKYGVISQMPLTTVQSPVNLLDNSTYWQKRIGNDTAKAGYFKTELTNGVTVELSGARHAGILEYSFPSEEKHVLVDVSHYLPDENGGDCTQYYVDGKIDISDDNKSYTGYGTYAGGWNLGAPYTVYFCADFDTAPTQALAFNGANASIPNLSGKSRKAADSNDRVGALFSWSNSNASSIRSRIGISFISVDKACMFKDSEVPSWQLNDTVAAAVKEWNKDVFSRIRVDTGEGANQTNLILLYSSLYFMHLMPSNRTGENPKWQSNEPSWDDFYTFWDTSRNTDSLYHLIQIEAYESQIRAIIDIWRHDGFLPDGRSGNYNGLTQGGSDADNVLADAYVKGLRGSVNWTDGYAAMVKDAEVQPSIPNKEGRGALNDWLQYEYVTVNRNERCLSRTVEYSLNDFALSQVARGESPADVSKYLNRSAGWQLTWDHDVKSVNTTPVFTGFLTPRLSNGQFNSSGYNPALCGGCEWSSITYEATPFEYSFVIPHDMQTLIQFMGGVAEFEARLDYIFLPNTSQQDLGANGAGINTIINIGNEPDFQTPYLYHYINKQWKSVNQSRALARQFFKNAPYGVPGNSDAGTLNSWLVWQMLGIYPVVTQPVYLIGSPWFSDINMTVNGNRTLRILASGLGEESYFVQGVKLNGVQWDKNWFEHKDIMVEGGRIEFVLGDKIVVWEKGDVPPSPGHVELGNGTMGK</sequence>
<gene>
    <name evidence="4" type="ORF">K491DRAFT_778872</name>
</gene>
<organism evidence="4 5">
    <name type="scientific">Lophiostoma macrostomum CBS 122681</name>
    <dbReference type="NCBI Taxonomy" id="1314788"/>
    <lineage>
        <taxon>Eukaryota</taxon>
        <taxon>Fungi</taxon>
        <taxon>Dikarya</taxon>
        <taxon>Ascomycota</taxon>
        <taxon>Pezizomycotina</taxon>
        <taxon>Dothideomycetes</taxon>
        <taxon>Pleosporomycetidae</taxon>
        <taxon>Pleosporales</taxon>
        <taxon>Lophiostomataceae</taxon>
        <taxon>Lophiostoma</taxon>
    </lineage>
</organism>
<dbReference type="Pfam" id="PF17678">
    <property type="entry name" value="Glyco_hydro_92N"/>
    <property type="match status" value="1"/>
</dbReference>
<dbReference type="Gene3D" id="3.30.2080.10">
    <property type="entry name" value="GH92 mannosidase domain"/>
    <property type="match status" value="1"/>
</dbReference>
<evidence type="ECO:0000313" key="4">
    <source>
        <dbReference type="EMBL" id="KAF2655315.1"/>
    </source>
</evidence>
<evidence type="ECO:0000256" key="1">
    <source>
        <dbReference type="SAM" id="SignalP"/>
    </source>
</evidence>
<dbReference type="InterPro" id="IPR005887">
    <property type="entry name" value="GH92_a_mannosidase_put"/>
</dbReference>
<keyword evidence="4" id="KW-0378">Hydrolase</keyword>
<dbReference type="Proteomes" id="UP000799324">
    <property type="component" value="Unassembled WGS sequence"/>
</dbReference>
<dbReference type="Gene3D" id="1.20.1050.60">
    <property type="entry name" value="alpha-1,2-mannosidase"/>
    <property type="match status" value="1"/>
</dbReference>
<protein>
    <submittedName>
        <fullName evidence="4">Glycoside hydrolase family 92 protein</fullName>
    </submittedName>
</protein>
<feature type="chain" id="PRO_5025618997" evidence="1">
    <location>
        <begin position="21"/>
        <end position="795"/>
    </location>
</feature>
<dbReference type="GO" id="GO:0030246">
    <property type="term" value="F:carbohydrate binding"/>
    <property type="evidence" value="ECO:0007669"/>
    <property type="project" value="InterPro"/>
</dbReference>
<dbReference type="Gene3D" id="2.70.98.10">
    <property type="match status" value="1"/>
</dbReference>
<dbReference type="FunFam" id="3.30.2080.10:FF:000001">
    <property type="entry name" value="Alpha-1,2-mannosidase subfamily"/>
    <property type="match status" value="1"/>
</dbReference>
<dbReference type="Pfam" id="PF07971">
    <property type="entry name" value="Glyco_hydro_92"/>
    <property type="match status" value="1"/>
</dbReference>
<feature type="domain" description="Glycosyl hydrolase family 92" evidence="2">
    <location>
        <begin position="291"/>
        <end position="769"/>
    </location>
</feature>
<proteinExistence type="predicted"/>
<evidence type="ECO:0000313" key="5">
    <source>
        <dbReference type="Proteomes" id="UP000799324"/>
    </source>
</evidence>
<dbReference type="InterPro" id="IPR014718">
    <property type="entry name" value="GH-type_carb-bd"/>
</dbReference>
<dbReference type="AlphaFoldDB" id="A0A6A6T5L4"/>
<dbReference type="FunFam" id="2.70.98.10:FF:000028">
    <property type="entry name" value="Alpha-1,2-mannosidase family protein (AFU_orthologue AFUA_5G10520)"/>
    <property type="match status" value="1"/>
</dbReference>
<reference evidence="4" key="1">
    <citation type="journal article" date="2020" name="Stud. Mycol.">
        <title>101 Dothideomycetes genomes: a test case for predicting lifestyles and emergence of pathogens.</title>
        <authorList>
            <person name="Haridas S."/>
            <person name="Albert R."/>
            <person name="Binder M."/>
            <person name="Bloem J."/>
            <person name="Labutti K."/>
            <person name="Salamov A."/>
            <person name="Andreopoulos B."/>
            <person name="Baker S."/>
            <person name="Barry K."/>
            <person name="Bills G."/>
            <person name="Bluhm B."/>
            <person name="Cannon C."/>
            <person name="Castanera R."/>
            <person name="Culley D."/>
            <person name="Daum C."/>
            <person name="Ezra D."/>
            <person name="Gonzalez J."/>
            <person name="Henrissat B."/>
            <person name="Kuo A."/>
            <person name="Liang C."/>
            <person name="Lipzen A."/>
            <person name="Lutzoni F."/>
            <person name="Magnuson J."/>
            <person name="Mondo S."/>
            <person name="Nolan M."/>
            <person name="Ohm R."/>
            <person name="Pangilinan J."/>
            <person name="Park H.-J."/>
            <person name="Ramirez L."/>
            <person name="Alfaro M."/>
            <person name="Sun H."/>
            <person name="Tritt A."/>
            <person name="Yoshinaga Y."/>
            <person name="Zwiers L.-H."/>
            <person name="Turgeon B."/>
            <person name="Goodwin S."/>
            <person name="Spatafora J."/>
            <person name="Crous P."/>
            <person name="Grigoriev I."/>
        </authorList>
    </citation>
    <scope>NUCLEOTIDE SEQUENCE</scope>
    <source>
        <strain evidence="4">CBS 122681</strain>
    </source>
</reference>
<dbReference type="GO" id="GO:0006516">
    <property type="term" value="P:glycoprotein catabolic process"/>
    <property type="evidence" value="ECO:0007669"/>
    <property type="project" value="TreeGrafter"/>
</dbReference>
<feature type="domain" description="Glycosyl hydrolase family 92 N-terminal" evidence="3">
    <location>
        <begin position="27"/>
        <end position="285"/>
    </location>
</feature>